<sequence>MSSTFSFRNSVVSWDKDVKYALNRSGLSSSQVLMNWLTVPTNFYSYVNPKKKSKEAVLIDITQYFRDKGISYRQSKSIRSKIDRILCSYKEARRWLIKQPVPENIQQTRHIKSQLLKLCREYDQIKPLYGASVDPGWPSQDEDIENVRCTMNLDDDEEVMEQGNTEHNDLISVADVNNTDDELGTLHDVSQSTEEANGKEFRLMQQEFEWRQSMKSQMLALKRSKLAIKKNVAIIDHLKHMFQQGFISREQYKEMTLEAFDGLRNA</sequence>
<dbReference type="EMBL" id="JAANIU010001049">
    <property type="protein sequence ID" value="KAG1568856.1"/>
    <property type="molecule type" value="Genomic_DNA"/>
</dbReference>
<dbReference type="PANTHER" id="PTHR33324">
    <property type="entry name" value="EXPRESSED PROTEIN"/>
    <property type="match status" value="1"/>
</dbReference>
<dbReference type="AlphaFoldDB" id="A0A9P6Z2P5"/>
<comment type="caution">
    <text evidence="1">The sequence shown here is derived from an EMBL/GenBank/DDBJ whole genome shotgun (WGS) entry which is preliminary data.</text>
</comment>
<reference evidence="1 2" key="1">
    <citation type="journal article" date="2020" name="Microb. Genom.">
        <title>Genetic diversity of clinical and environmental Mucorales isolates obtained from an investigation of mucormycosis cases among solid organ transplant recipients.</title>
        <authorList>
            <person name="Nguyen M.H."/>
            <person name="Kaul D."/>
            <person name="Muto C."/>
            <person name="Cheng S.J."/>
            <person name="Richter R.A."/>
            <person name="Bruno V.M."/>
            <person name="Liu G."/>
            <person name="Beyhan S."/>
            <person name="Sundermann A.J."/>
            <person name="Mounaud S."/>
            <person name="Pasculle A.W."/>
            <person name="Nierman W.C."/>
            <person name="Driscoll E."/>
            <person name="Cumbie R."/>
            <person name="Clancy C.J."/>
            <person name="Dupont C.L."/>
        </authorList>
    </citation>
    <scope>NUCLEOTIDE SEQUENCE [LARGE SCALE GENOMIC DNA]</scope>
    <source>
        <strain evidence="1 2">GL24</strain>
    </source>
</reference>
<proteinExistence type="predicted"/>
<protein>
    <submittedName>
        <fullName evidence="1">Uncharacterized protein</fullName>
    </submittedName>
</protein>
<evidence type="ECO:0000313" key="1">
    <source>
        <dbReference type="EMBL" id="KAG1568856.1"/>
    </source>
</evidence>
<name>A0A9P6Z2P5_9FUNG</name>
<keyword evidence="2" id="KW-1185">Reference proteome</keyword>
<accession>A0A9P6Z2P5</accession>
<organism evidence="1 2">
    <name type="scientific">Rhizopus delemar</name>
    <dbReference type="NCBI Taxonomy" id="936053"/>
    <lineage>
        <taxon>Eukaryota</taxon>
        <taxon>Fungi</taxon>
        <taxon>Fungi incertae sedis</taxon>
        <taxon>Mucoromycota</taxon>
        <taxon>Mucoromycotina</taxon>
        <taxon>Mucoromycetes</taxon>
        <taxon>Mucorales</taxon>
        <taxon>Mucorineae</taxon>
        <taxon>Rhizopodaceae</taxon>
        <taxon>Rhizopus</taxon>
    </lineage>
</organism>
<gene>
    <name evidence="1" type="ORF">G6F50_006911</name>
</gene>
<dbReference type="PANTHER" id="PTHR33324:SF2">
    <property type="entry name" value="MYB_SANT-LIKE DNA-BINDING DOMAIN-CONTAINING PROTEIN"/>
    <property type="match status" value="1"/>
</dbReference>
<dbReference type="Proteomes" id="UP000740926">
    <property type="component" value="Unassembled WGS sequence"/>
</dbReference>
<evidence type="ECO:0000313" key="2">
    <source>
        <dbReference type="Proteomes" id="UP000740926"/>
    </source>
</evidence>